<organism evidence="12 13">
    <name type="scientific">Brevibacillus agri</name>
    <dbReference type="NCBI Taxonomy" id="51101"/>
    <lineage>
        <taxon>Bacteria</taxon>
        <taxon>Bacillati</taxon>
        <taxon>Bacillota</taxon>
        <taxon>Bacilli</taxon>
        <taxon>Bacillales</taxon>
        <taxon>Paenibacillaceae</taxon>
        <taxon>Brevibacillus</taxon>
    </lineage>
</organism>
<keyword evidence="3" id="KW-0309">Germination</keyword>
<evidence type="ECO:0000256" key="1">
    <source>
        <dbReference type="ARBA" id="ARBA00004635"/>
    </source>
</evidence>
<keyword evidence="4 8" id="KW-0732">Signal</keyword>
<evidence type="ECO:0000313" key="11">
    <source>
        <dbReference type="EMBL" id="GED25115.1"/>
    </source>
</evidence>
<dbReference type="InterPro" id="IPR057336">
    <property type="entry name" value="GerAC_N"/>
</dbReference>
<evidence type="ECO:0000256" key="3">
    <source>
        <dbReference type="ARBA" id="ARBA00022544"/>
    </source>
</evidence>
<accession>A0A3M8AKL7</accession>
<proteinExistence type="inferred from homology"/>
<evidence type="ECO:0000313" key="12">
    <source>
        <dbReference type="EMBL" id="RNB51005.1"/>
    </source>
</evidence>
<sequence length="410" mass="46068">MNRRLTLACMVVLLCTLVTGCWDQVQIEERGFVVGVAIDAPRSNEAEKRAAKESPGKPRVKQRFLVTHQLVIPGGLIAGNQGGGGGQNTTNEAFLNLSSEGDSLFEVSRELATRTSRAPFYQHLKILVISEEVARSENGFANAMDFLLSDPDSRRSSKVFISNGPAKSIIEVKPKTEKLPALYINSIGENIDRNARMLPEVRVGDVHEELLNPFSFVIPRVRAEKNEIKMAGSAVFSNRNQMVGFLGEEETEGLNFLTGNINGGLLKAKVKNDLVVLNIQGTKHSIVQDLRDKQHFIFTIQIECEGILAEAYALMDFLSKEETKKLEQAFAKEIERMCRDTIQKVHKEMKADVIKLGSNIRQKDYSLWKQIQHDWEKGQRLYEKSEIHVEAKVYLRNVGSINRSEKVEGR</sequence>
<comment type="similarity">
    <text evidence="2">Belongs to the GerABKC lipoprotein family.</text>
</comment>
<comment type="subcellular location">
    <subcellularLocation>
        <location evidence="1">Membrane</location>
        <topology evidence="1">Lipid-anchor</topology>
    </subcellularLocation>
</comment>
<dbReference type="InterPro" id="IPR038501">
    <property type="entry name" value="Spore_GerAC_C_sf"/>
</dbReference>
<dbReference type="OrthoDB" id="2569624at2"/>
<evidence type="ECO:0000256" key="2">
    <source>
        <dbReference type="ARBA" id="ARBA00007886"/>
    </source>
</evidence>
<evidence type="ECO:0000256" key="8">
    <source>
        <dbReference type="SAM" id="SignalP"/>
    </source>
</evidence>
<evidence type="ECO:0000256" key="5">
    <source>
        <dbReference type="ARBA" id="ARBA00023136"/>
    </source>
</evidence>
<dbReference type="AlphaFoldDB" id="A0A3M8AKL7"/>
<evidence type="ECO:0000313" key="13">
    <source>
        <dbReference type="Proteomes" id="UP000276178"/>
    </source>
</evidence>
<reference evidence="12 13" key="1">
    <citation type="submission" date="2018-10" db="EMBL/GenBank/DDBJ databases">
        <title>Phylogenomics of Brevibacillus.</title>
        <authorList>
            <person name="Dunlap C."/>
        </authorList>
    </citation>
    <scope>NUCLEOTIDE SEQUENCE [LARGE SCALE GENOMIC DNA]</scope>
    <source>
        <strain evidence="12 13">NRRL NRS 1219</strain>
    </source>
</reference>
<dbReference type="Pfam" id="PF05504">
    <property type="entry name" value="Spore_GerAC"/>
    <property type="match status" value="1"/>
</dbReference>
<evidence type="ECO:0000256" key="6">
    <source>
        <dbReference type="ARBA" id="ARBA00023139"/>
    </source>
</evidence>
<name>A0A3M8AKL7_9BACL</name>
<dbReference type="GeneID" id="82810452"/>
<feature type="signal peptide" evidence="8">
    <location>
        <begin position="1"/>
        <end position="20"/>
    </location>
</feature>
<protein>
    <submittedName>
        <fullName evidence="12">Ger(X)C family spore germination protein</fullName>
    </submittedName>
    <submittedName>
        <fullName evidence="11">Germination protein GerLC</fullName>
    </submittedName>
</protein>
<dbReference type="GO" id="GO:0016020">
    <property type="term" value="C:membrane"/>
    <property type="evidence" value="ECO:0007669"/>
    <property type="project" value="UniProtKB-SubCell"/>
</dbReference>
<dbReference type="RefSeq" id="WP_122953306.1">
    <property type="nucleotide sequence ID" value="NZ_BJOD01000010.1"/>
</dbReference>
<evidence type="ECO:0000259" key="10">
    <source>
        <dbReference type="Pfam" id="PF25198"/>
    </source>
</evidence>
<dbReference type="PANTHER" id="PTHR35789:SF1">
    <property type="entry name" value="SPORE GERMINATION PROTEIN B3"/>
    <property type="match status" value="1"/>
</dbReference>
<dbReference type="Gene3D" id="3.30.300.210">
    <property type="entry name" value="Nutrient germinant receptor protein C, domain 3"/>
    <property type="match status" value="1"/>
</dbReference>
<evidence type="ECO:0000256" key="4">
    <source>
        <dbReference type="ARBA" id="ARBA00022729"/>
    </source>
</evidence>
<gene>
    <name evidence="11" type="ORF">BAG01nite_12170</name>
    <name evidence="12" type="ORF">EB820_20950</name>
</gene>
<evidence type="ECO:0000313" key="14">
    <source>
        <dbReference type="Proteomes" id="UP000317180"/>
    </source>
</evidence>
<dbReference type="InterPro" id="IPR008844">
    <property type="entry name" value="Spore_GerAC-like"/>
</dbReference>
<keyword evidence="14" id="KW-1185">Reference proteome</keyword>
<dbReference type="NCBIfam" id="TIGR02887">
    <property type="entry name" value="spore_ger_x_C"/>
    <property type="match status" value="1"/>
</dbReference>
<feature type="chain" id="PRO_5038663555" evidence="8">
    <location>
        <begin position="21"/>
        <end position="410"/>
    </location>
</feature>
<keyword evidence="5" id="KW-0472">Membrane</keyword>
<feature type="domain" description="Spore germination protein N-terminal" evidence="10">
    <location>
        <begin position="23"/>
        <end position="222"/>
    </location>
</feature>
<dbReference type="Proteomes" id="UP000317180">
    <property type="component" value="Unassembled WGS sequence"/>
</dbReference>
<evidence type="ECO:0000259" key="9">
    <source>
        <dbReference type="Pfam" id="PF05504"/>
    </source>
</evidence>
<keyword evidence="6" id="KW-0564">Palmitate</keyword>
<dbReference type="PROSITE" id="PS51257">
    <property type="entry name" value="PROKAR_LIPOPROTEIN"/>
    <property type="match status" value="1"/>
</dbReference>
<dbReference type="PANTHER" id="PTHR35789">
    <property type="entry name" value="SPORE GERMINATION PROTEIN B3"/>
    <property type="match status" value="1"/>
</dbReference>
<dbReference type="Pfam" id="PF25198">
    <property type="entry name" value="Spore_GerAC_N"/>
    <property type="match status" value="1"/>
</dbReference>
<dbReference type="EMBL" id="RHHN01000066">
    <property type="protein sequence ID" value="RNB51005.1"/>
    <property type="molecule type" value="Genomic_DNA"/>
</dbReference>
<comment type="caution">
    <text evidence="12">The sequence shown here is derived from an EMBL/GenBank/DDBJ whole genome shotgun (WGS) entry which is preliminary data.</text>
</comment>
<dbReference type="GO" id="GO:0009847">
    <property type="term" value="P:spore germination"/>
    <property type="evidence" value="ECO:0007669"/>
    <property type="project" value="InterPro"/>
</dbReference>
<dbReference type="Proteomes" id="UP000276178">
    <property type="component" value="Unassembled WGS sequence"/>
</dbReference>
<keyword evidence="7" id="KW-0449">Lipoprotein</keyword>
<dbReference type="InterPro" id="IPR046953">
    <property type="entry name" value="Spore_GerAC-like_C"/>
</dbReference>
<dbReference type="EMBL" id="BJOD01000010">
    <property type="protein sequence ID" value="GED25115.1"/>
    <property type="molecule type" value="Genomic_DNA"/>
</dbReference>
<evidence type="ECO:0000256" key="7">
    <source>
        <dbReference type="ARBA" id="ARBA00023288"/>
    </source>
</evidence>
<feature type="domain" description="Spore germination GerAC-like C-terminal" evidence="9">
    <location>
        <begin position="232"/>
        <end position="399"/>
    </location>
</feature>
<reference evidence="11 14" key="2">
    <citation type="submission" date="2019-06" db="EMBL/GenBank/DDBJ databases">
        <title>Whole genome shotgun sequence of Brevibacillus agri NBRC 15538.</title>
        <authorList>
            <person name="Hosoyama A."/>
            <person name="Uohara A."/>
            <person name="Ohji S."/>
            <person name="Ichikawa N."/>
        </authorList>
    </citation>
    <scope>NUCLEOTIDE SEQUENCE [LARGE SCALE GENOMIC DNA]</scope>
    <source>
        <strain evidence="11 14">NBRC 15538</strain>
    </source>
</reference>